<feature type="domain" description="NurA" evidence="1">
    <location>
        <begin position="52"/>
        <end position="302"/>
    </location>
</feature>
<name>A0A2T9X8I9_9CREN</name>
<gene>
    <name evidence="2" type="ORF">DDW13_03070</name>
</gene>
<dbReference type="InterPro" id="IPR053461">
    <property type="entry name" value="DSB_repair_nuclease_NurA"/>
</dbReference>
<dbReference type="NCBIfam" id="NF041033">
    <property type="entry name" value="NurA_Sulf"/>
    <property type="match status" value="1"/>
</dbReference>
<accession>A0A2T9X8I9</accession>
<proteinExistence type="predicted"/>
<protein>
    <recommendedName>
        <fullName evidence="1">NurA domain-containing protein</fullName>
    </recommendedName>
</protein>
<evidence type="ECO:0000313" key="2">
    <source>
        <dbReference type="EMBL" id="PVU76427.1"/>
    </source>
</evidence>
<comment type="caution">
    <text evidence="2">The sequence shown here is derived from an EMBL/GenBank/DDBJ whole genome shotgun (WGS) entry which is preliminary data.</text>
</comment>
<sequence length="330" mass="37771">MNTLIERAYEEFANNYPKILEKIRFYSNSINDSVKDKLKKIWIDYEPTAVNKSFIAIDGGEFVKELRVGTVFLTNAEAVYGEGVNVSAIDNEIKMGVFRPGNLAKERISEIMNILELSLALRNGNKAEYILMDGSLKKKLNNGKDVEGEEKELDEIINDENEEESLKNLILKSQILISRLIQNYDGKILWISKNSKGRELFGENISDITVIESLTENPGFTLPFVHTIDGKILAKNKEVKNLEGVEITSFYIRLEKGQRVLKVDLTGRIDDEGIKKIMDSLYSVSIKGYPYPLLKVHYDVKVNKEDRQRILSILGLNHMRGNSWWPNQFF</sequence>
<dbReference type="EMBL" id="QEFD01000099">
    <property type="protein sequence ID" value="PVU76427.1"/>
    <property type="molecule type" value="Genomic_DNA"/>
</dbReference>
<dbReference type="Pfam" id="PF09376">
    <property type="entry name" value="NurA"/>
    <property type="match status" value="1"/>
</dbReference>
<organism evidence="2 3">
    <name type="scientific">Acidianus hospitalis</name>
    <dbReference type="NCBI Taxonomy" id="563177"/>
    <lineage>
        <taxon>Archaea</taxon>
        <taxon>Thermoproteota</taxon>
        <taxon>Thermoprotei</taxon>
        <taxon>Sulfolobales</taxon>
        <taxon>Sulfolobaceae</taxon>
        <taxon>Acidianus</taxon>
    </lineage>
</organism>
<dbReference type="Proteomes" id="UP000245638">
    <property type="component" value="Unassembled WGS sequence"/>
</dbReference>
<evidence type="ECO:0000259" key="1">
    <source>
        <dbReference type="SMART" id="SM00933"/>
    </source>
</evidence>
<evidence type="ECO:0000313" key="3">
    <source>
        <dbReference type="Proteomes" id="UP000245638"/>
    </source>
</evidence>
<dbReference type="AlphaFoldDB" id="A0A2T9X8I9"/>
<dbReference type="InterPro" id="IPR018977">
    <property type="entry name" value="NurA_domain"/>
</dbReference>
<reference evidence="2 3" key="1">
    <citation type="journal article" date="2015" name="Appl. Environ. Microbiol.">
        <title>Nanoarchaeota, Their Sulfolobales Host, and Nanoarchaeota Virus Distribution across Yellowstone National Park Hot Springs.</title>
        <authorList>
            <person name="Munson-McGee J.H."/>
            <person name="Field E.K."/>
            <person name="Bateson M."/>
            <person name="Rooney C."/>
            <person name="Stepanauskas R."/>
            <person name="Young M.J."/>
        </authorList>
    </citation>
    <scope>NUCLEOTIDE SEQUENCE [LARGE SCALE GENOMIC DNA]</scope>
    <source>
        <strain evidence="2">SCGC AC-742_N10</strain>
    </source>
</reference>
<dbReference type="SMART" id="SM00933">
    <property type="entry name" value="NurA"/>
    <property type="match status" value="1"/>
</dbReference>